<dbReference type="RefSeq" id="WP_035073488.1">
    <property type="nucleotide sequence ID" value="NZ_JMIH01000016.1"/>
</dbReference>
<keyword evidence="11" id="KW-0675">Receptor</keyword>
<proteinExistence type="inferred from homology"/>
<dbReference type="AlphaFoldDB" id="A0A074L2W8"/>
<dbReference type="Gene3D" id="2.40.170.20">
    <property type="entry name" value="TonB-dependent receptor, beta-barrel domain"/>
    <property type="match status" value="1"/>
</dbReference>
<sequence>MKIFTNKLWLLLFILAASFAFPPFEAYAQTTTISGTVTDADTGETLIGVNILVKGRVIGTISDTNGRFSLRVNQDPPLTLVFSMVGFASQEVQVSATNASNIKVSLREQTMLGQEVVVSASRVEESILQSPVTIEKMDILAIRETPAENYYKGIANLKGVDVTTSSINFQIINARGFNSTGNTRFVQLTDGMDTQAPALNFPIGNLNGPSELDVESVEFIPGAASALYGPNAFNGILLVNSKSPFEYQGFSAFYQQGVNHINGRPGEPQNPQPMYQGSLRYAHAFNNRFAFKVNASFMRAQDWHGTDRTDLNQTFQGDLPFNPGANLVHVYGDEVANNIGLLRNVAAVQQNAQALGLGGYLNSIPDQIVSRTGYDEALLVDYGAENYKFNTALHYRITDRAELSYTLNYGAGTSVYTGAQRYSLNNFEISQHKLELRGSNYFLRGYTTRENSGDSYIADITGVLINDRWKSNSDWFGEYTLNYMGALAQQQVAPGTMGNPQQQATAHEFARSRADQGRFMPGSPEFQNAQNEIRSDVIPRGSLFNDQSRMYMAEGQYDFKEEIDFIDLQVGGQYRLYELRSNGTIFADTEGREITIAEYGAFAQASKRMIDDKLKLTGSIRYDKNENFDGQFSPRISGVFTEGNSNFRLSYQTGFRMPTTQAQHIDLNVVSARLIGGLPFYREKYNVYDNAYTIESVNNYVAAVGGGANPVSPDATGLLRQVTREDLPDLRPERVQSVEVGYKGLLADNRLMVDFAYYYNIYNDFITQTSVRRAPGPIFPGAPMNTPEGAINAVNAPSLLTPNTNPGQENTFQTYTNIIDQEIRAHGAALGLTYSFPGNYTLGGNYNFNRLISTIGPQYLNDFNTPEHKTNITFGNRKVYQNLGFNVTYRYQSAFRWESTFAQGPVPEIHNVDAQVSYRLSSAKSIFKLGGSNIFNNRYYQNFGGPTIGAIYYLSITFDQLLN</sequence>
<evidence type="ECO:0000256" key="1">
    <source>
        <dbReference type="ARBA" id="ARBA00004571"/>
    </source>
</evidence>
<gene>
    <name evidence="11" type="ORF">EL17_08685</name>
</gene>
<dbReference type="Proteomes" id="UP000027821">
    <property type="component" value="Unassembled WGS sequence"/>
</dbReference>
<evidence type="ECO:0000256" key="2">
    <source>
        <dbReference type="ARBA" id="ARBA00022448"/>
    </source>
</evidence>
<dbReference type="PANTHER" id="PTHR30069">
    <property type="entry name" value="TONB-DEPENDENT OUTER MEMBRANE RECEPTOR"/>
    <property type="match status" value="1"/>
</dbReference>
<feature type="domain" description="TonB-dependent receptor plug" evidence="10">
    <location>
        <begin position="129"/>
        <end position="236"/>
    </location>
</feature>
<evidence type="ECO:0000256" key="8">
    <source>
        <dbReference type="PROSITE-ProRule" id="PRU01360"/>
    </source>
</evidence>
<dbReference type="PANTHER" id="PTHR30069:SF29">
    <property type="entry name" value="HEMOGLOBIN AND HEMOGLOBIN-HAPTOGLOBIN-BINDING PROTEIN 1-RELATED"/>
    <property type="match status" value="1"/>
</dbReference>
<evidence type="ECO:0000256" key="6">
    <source>
        <dbReference type="ARBA" id="ARBA00023136"/>
    </source>
</evidence>
<dbReference type="PROSITE" id="PS52016">
    <property type="entry name" value="TONB_DEPENDENT_REC_3"/>
    <property type="match status" value="1"/>
</dbReference>
<evidence type="ECO:0000256" key="4">
    <source>
        <dbReference type="ARBA" id="ARBA00022692"/>
    </source>
</evidence>
<evidence type="ECO:0000256" key="7">
    <source>
        <dbReference type="ARBA" id="ARBA00023237"/>
    </source>
</evidence>
<dbReference type="OrthoDB" id="1109208at2"/>
<dbReference type="InterPro" id="IPR039426">
    <property type="entry name" value="TonB-dep_rcpt-like"/>
</dbReference>
<dbReference type="Gene3D" id="2.170.130.10">
    <property type="entry name" value="TonB-dependent receptor, plug domain"/>
    <property type="match status" value="1"/>
</dbReference>
<keyword evidence="7 8" id="KW-0998">Cell outer membrane</keyword>
<feature type="chain" id="PRO_5001695665" evidence="9">
    <location>
        <begin position="29"/>
        <end position="963"/>
    </location>
</feature>
<dbReference type="InterPro" id="IPR008969">
    <property type="entry name" value="CarboxyPept-like_regulatory"/>
</dbReference>
<comment type="caution">
    <text evidence="11">The sequence shown here is derived from an EMBL/GenBank/DDBJ whole genome shotgun (WGS) entry which is preliminary data.</text>
</comment>
<dbReference type="EMBL" id="JMIH01000016">
    <property type="protein sequence ID" value="KEO74203.1"/>
    <property type="molecule type" value="Genomic_DNA"/>
</dbReference>
<dbReference type="Pfam" id="PF07715">
    <property type="entry name" value="Plug"/>
    <property type="match status" value="1"/>
</dbReference>
<reference evidence="11 12" key="1">
    <citation type="submission" date="2014-04" db="EMBL/GenBank/DDBJ databases">
        <title>Characterization and application of a salt tolerant electro-active bacterium.</title>
        <authorList>
            <person name="Yang L."/>
            <person name="Wei S."/>
            <person name="Tay Q.X.M."/>
        </authorList>
    </citation>
    <scope>NUCLEOTIDE SEQUENCE [LARGE SCALE GENOMIC DNA]</scope>
    <source>
        <strain evidence="11 12">LY1</strain>
    </source>
</reference>
<organism evidence="11 12">
    <name type="scientific">Anditalea andensis</name>
    <dbReference type="NCBI Taxonomy" id="1048983"/>
    <lineage>
        <taxon>Bacteria</taxon>
        <taxon>Pseudomonadati</taxon>
        <taxon>Bacteroidota</taxon>
        <taxon>Cytophagia</taxon>
        <taxon>Cytophagales</taxon>
        <taxon>Cytophagaceae</taxon>
        <taxon>Anditalea</taxon>
    </lineage>
</organism>
<dbReference type="InterPro" id="IPR012910">
    <property type="entry name" value="Plug_dom"/>
</dbReference>
<dbReference type="GO" id="GO:0044718">
    <property type="term" value="P:siderophore transmembrane transport"/>
    <property type="evidence" value="ECO:0007669"/>
    <property type="project" value="TreeGrafter"/>
</dbReference>
<dbReference type="InterPro" id="IPR037066">
    <property type="entry name" value="Plug_dom_sf"/>
</dbReference>
<dbReference type="SUPFAM" id="SSF56935">
    <property type="entry name" value="Porins"/>
    <property type="match status" value="1"/>
</dbReference>
<dbReference type="GO" id="GO:0015344">
    <property type="term" value="F:siderophore uptake transmembrane transporter activity"/>
    <property type="evidence" value="ECO:0007669"/>
    <property type="project" value="TreeGrafter"/>
</dbReference>
<evidence type="ECO:0000313" key="11">
    <source>
        <dbReference type="EMBL" id="KEO74203.1"/>
    </source>
</evidence>
<keyword evidence="3 8" id="KW-1134">Transmembrane beta strand</keyword>
<evidence type="ECO:0000256" key="5">
    <source>
        <dbReference type="ARBA" id="ARBA00022729"/>
    </source>
</evidence>
<accession>A0A074L2W8</accession>
<dbReference type="SUPFAM" id="SSF49464">
    <property type="entry name" value="Carboxypeptidase regulatory domain-like"/>
    <property type="match status" value="1"/>
</dbReference>
<evidence type="ECO:0000256" key="9">
    <source>
        <dbReference type="SAM" id="SignalP"/>
    </source>
</evidence>
<keyword evidence="12" id="KW-1185">Reference proteome</keyword>
<name>A0A074L2W8_9BACT</name>
<dbReference type="eggNOG" id="COG1629">
    <property type="taxonomic scope" value="Bacteria"/>
</dbReference>
<keyword evidence="6 8" id="KW-0472">Membrane</keyword>
<dbReference type="InterPro" id="IPR036942">
    <property type="entry name" value="Beta-barrel_TonB_sf"/>
</dbReference>
<evidence type="ECO:0000259" key="10">
    <source>
        <dbReference type="Pfam" id="PF07715"/>
    </source>
</evidence>
<evidence type="ECO:0000256" key="3">
    <source>
        <dbReference type="ARBA" id="ARBA00022452"/>
    </source>
</evidence>
<keyword evidence="2 8" id="KW-0813">Transport</keyword>
<dbReference type="GO" id="GO:0009279">
    <property type="term" value="C:cell outer membrane"/>
    <property type="evidence" value="ECO:0007669"/>
    <property type="project" value="UniProtKB-SubCell"/>
</dbReference>
<comment type="similarity">
    <text evidence="8">Belongs to the TonB-dependent receptor family.</text>
</comment>
<keyword evidence="4 8" id="KW-0812">Transmembrane</keyword>
<dbReference type="STRING" id="1048983.EL17_08685"/>
<dbReference type="Gene3D" id="2.60.40.1120">
    <property type="entry name" value="Carboxypeptidase-like, regulatory domain"/>
    <property type="match status" value="1"/>
</dbReference>
<protein>
    <submittedName>
        <fullName evidence="11">TonB-dependent receptor</fullName>
    </submittedName>
</protein>
<keyword evidence="5 9" id="KW-0732">Signal</keyword>
<feature type="signal peptide" evidence="9">
    <location>
        <begin position="1"/>
        <end position="28"/>
    </location>
</feature>
<dbReference type="Pfam" id="PF13715">
    <property type="entry name" value="CarbopepD_reg_2"/>
    <property type="match status" value="1"/>
</dbReference>
<comment type="subcellular location">
    <subcellularLocation>
        <location evidence="1 8">Cell outer membrane</location>
        <topology evidence="1 8">Multi-pass membrane protein</topology>
    </subcellularLocation>
</comment>
<evidence type="ECO:0000313" key="12">
    <source>
        <dbReference type="Proteomes" id="UP000027821"/>
    </source>
</evidence>